<dbReference type="KEGG" id="nvi:107981491"/>
<dbReference type="OrthoDB" id="6591996at2759"/>
<feature type="region of interest" description="Disordered" evidence="1">
    <location>
        <begin position="182"/>
        <end position="211"/>
    </location>
</feature>
<dbReference type="AlphaFoldDB" id="A0A7M7IS85"/>
<feature type="chain" id="PRO_5029529814" evidence="2">
    <location>
        <begin position="20"/>
        <end position="233"/>
    </location>
</feature>
<keyword evidence="4" id="KW-1185">Reference proteome</keyword>
<dbReference type="Proteomes" id="UP000002358">
    <property type="component" value="Unassembled WGS sequence"/>
</dbReference>
<dbReference type="GeneID" id="107981491"/>
<protein>
    <submittedName>
        <fullName evidence="3">Uncharacterized protein</fullName>
    </submittedName>
</protein>
<reference evidence="3" key="1">
    <citation type="submission" date="2021-01" db="UniProtKB">
        <authorList>
            <consortium name="EnsemblMetazoa"/>
        </authorList>
    </citation>
    <scope>IDENTIFICATION</scope>
</reference>
<evidence type="ECO:0000313" key="3">
    <source>
        <dbReference type="EnsemblMetazoa" id="XP_016842981"/>
    </source>
</evidence>
<accession>A0A7M7IS85</accession>
<name>A0A7M7IS85_NASVI</name>
<dbReference type="InParanoid" id="A0A7M7IS85"/>
<keyword evidence="2" id="KW-0732">Signal</keyword>
<sequence>MDKLQLLRMVLTVLSAVLREPITRMVCREGRRRSFKHCSVNVLLKQLKFILDSYRPCPIMYLFKRSLLESEVDVIRALGELLGCGMQDAWQVQAIMQQYRLIQDLDKMMADTEGDALIKLVQLDNDDNDDDDEEEQKPTVFKMEADEISSGIAPIDMNSVTATVLKVEDDDDDEPLPVVQPVNAASSNATTTTESQSALPAAAAAASDATATDVVAAAMNTNADQRLRHCQQQ</sequence>
<dbReference type="RefSeq" id="XP_016842981.1">
    <property type="nucleotide sequence ID" value="XM_016987492.3"/>
</dbReference>
<dbReference type="EnsemblMetazoa" id="XM_016987492">
    <property type="protein sequence ID" value="XP_016842981"/>
    <property type="gene ID" value="LOC107981491"/>
</dbReference>
<feature type="signal peptide" evidence="2">
    <location>
        <begin position="1"/>
        <end position="19"/>
    </location>
</feature>
<evidence type="ECO:0000256" key="2">
    <source>
        <dbReference type="SAM" id="SignalP"/>
    </source>
</evidence>
<organism evidence="3 4">
    <name type="scientific">Nasonia vitripennis</name>
    <name type="common">Parasitic wasp</name>
    <dbReference type="NCBI Taxonomy" id="7425"/>
    <lineage>
        <taxon>Eukaryota</taxon>
        <taxon>Metazoa</taxon>
        <taxon>Ecdysozoa</taxon>
        <taxon>Arthropoda</taxon>
        <taxon>Hexapoda</taxon>
        <taxon>Insecta</taxon>
        <taxon>Pterygota</taxon>
        <taxon>Neoptera</taxon>
        <taxon>Endopterygota</taxon>
        <taxon>Hymenoptera</taxon>
        <taxon>Apocrita</taxon>
        <taxon>Proctotrupomorpha</taxon>
        <taxon>Chalcidoidea</taxon>
        <taxon>Pteromalidae</taxon>
        <taxon>Pteromalinae</taxon>
        <taxon>Nasonia</taxon>
    </lineage>
</organism>
<evidence type="ECO:0000256" key="1">
    <source>
        <dbReference type="SAM" id="MobiDB-lite"/>
    </source>
</evidence>
<evidence type="ECO:0000313" key="4">
    <source>
        <dbReference type="Proteomes" id="UP000002358"/>
    </source>
</evidence>
<proteinExistence type="predicted"/>